<dbReference type="Proteomes" id="UP000176445">
    <property type="component" value="Unassembled WGS sequence"/>
</dbReference>
<dbReference type="InterPro" id="IPR029039">
    <property type="entry name" value="Flavoprotein-like_sf"/>
</dbReference>
<dbReference type="GO" id="GO:0005829">
    <property type="term" value="C:cytosol"/>
    <property type="evidence" value="ECO:0007669"/>
    <property type="project" value="TreeGrafter"/>
</dbReference>
<comment type="caution">
    <text evidence="4">The sequence shown here is derived from an EMBL/GenBank/DDBJ whole genome shotgun (WGS) entry which is preliminary data.</text>
</comment>
<dbReference type="SUPFAM" id="SSF52218">
    <property type="entry name" value="Flavoproteins"/>
    <property type="match status" value="1"/>
</dbReference>
<dbReference type="EMBL" id="MFKW01000030">
    <property type="protein sequence ID" value="OGG51347.1"/>
    <property type="molecule type" value="Genomic_DNA"/>
</dbReference>
<reference evidence="4 5" key="1">
    <citation type="journal article" date="2016" name="Nat. Commun.">
        <title>Thousands of microbial genomes shed light on interconnected biogeochemical processes in an aquifer system.</title>
        <authorList>
            <person name="Anantharaman K."/>
            <person name="Brown C.T."/>
            <person name="Hug L.A."/>
            <person name="Sharon I."/>
            <person name="Castelle C.J."/>
            <person name="Probst A.J."/>
            <person name="Thomas B.C."/>
            <person name="Singh A."/>
            <person name="Wilkins M.J."/>
            <person name="Karaoz U."/>
            <person name="Brodie E.L."/>
            <person name="Williams K.H."/>
            <person name="Hubbard S.S."/>
            <person name="Banfield J.F."/>
        </authorList>
    </citation>
    <scope>NUCLEOTIDE SEQUENCE [LARGE SCALE GENOMIC DNA]</scope>
</reference>
<gene>
    <name evidence="4" type="ORF">A2704_03745</name>
</gene>
<feature type="non-terminal residue" evidence="4">
    <location>
        <position position="1"/>
    </location>
</feature>
<comment type="similarity">
    <text evidence="1">Belongs to the NAD(P)H dehydrogenase (quinone) family.</text>
</comment>
<accession>A0A1F6CQF2</accession>
<dbReference type="Pfam" id="PF02525">
    <property type="entry name" value="Flavodoxin_2"/>
    <property type="match status" value="1"/>
</dbReference>
<feature type="domain" description="Flavodoxin-like fold" evidence="3">
    <location>
        <begin position="8"/>
        <end position="78"/>
    </location>
</feature>
<dbReference type="GO" id="GO:0003955">
    <property type="term" value="F:NAD(P)H dehydrogenase (quinone) activity"/>
    <property type="evidence" value="ECO:0007669"/>
    <property type="project" value="TreeGrafter"/>
</dbReference>
<evidence type="ECO:0000256" key="1">
    <source>
        <dbReference type="ARBA" id="ARBA00006252"/>
    </source>
</evidence>
<dbReference type="PANTHER" id="PTHR10204">
    <property type="entry name" value="NAD P H OXIDOREDUCTASE-RELATED"/>
    <property type="match status" value="1"/>
</dbReference>
<dbReference type="AlphaFoldDB" id="A0A1F6CQF2"/>
<evidence type="ECO:0000259" key="3">
    <source>
        <dbReference type="Pfam" id="PF02525"/>
    </source>
</evidence>
<dbReference type="InterPro" id="IPR003680">
    <property type="entry name" value="Flavodoxin_fold"/>
</dbReference>
<name>A0A1F6CQF2_9BACT</name>
<keyword evidence="2" id="KW-0560">Oxidoreductase</keyword>
<evidence type="ECO:0000313" key="4">
    <source>
        <dbReference type="EMBL" id="OGG51347.1"/>
    </source>
</evidence>
<proteinExistence type="inferred from homology"/>
<organism evidence="4 5">
    <name type="scientific">Candidatus Kaiserbacteria bacterium RIFCSPHIGHO2_01_FULL_54_36b</name>
    <dbReference type="NCBI Taxonomy" id="1798483"/>
    <lineage>
        <taxon>Bacteria</taxon>
        <taxon>Candidatus Kaiseribacteriota</taxon>
    </lineage>
</organism>
<sequence>KTIQQLEPDLVDFQENVRWAEHIVIFYPTWWGAMPAMLKGLFDRAWLPHYAFSFADHGLTWKKLLKGRSARIVTSANTWPPVLRLMYGPPTVHLDLCLLRFAGIRARSTVFGPSERASDRKKAKWFRRIARLARKGK</sequence>
<evidence type="ECO:0000256" key="2">
    <source>
        <dbReference type="ARBA" id="ARBA00023002"/>
    </source>
</evidence>
<evidence type="ECO:0000313" key="5">
    <source>
        <dbReference type="Proteomes" id="UP000176445"/>
    </source>
</evidence>
<dbReference type="PANTHER" id="PTHR10204:SF34">
    <property type="entry name" value="NAD(P)H DEHYDROGENASE [QUINONE] 1 ISOFORM 1"/>
    <property type="match status" value="1"/>
</dbReference>
<dbReference type="InterPro" id="IPR051545">
    <property type="entry name" value="NAD(P)H_dehydrogenase_qn"/>
</dbReference>
<protein>
    <recommendedName>
        <fullName evidence="3">Flavodoxin-like fold domain-containing protein</fullName>
    </recommendedName>
</protein>
<dbReference type="Gene3D" id="3.40.50.360">
    <property type="match status" value="1"/>
</dbReference>